<dbReference type="GO" id="GO:0008237">
    <property type="term" value="F:metallopeptidase activity"/>
    <property type="evidence" value="ECO:0007669"/>
    <property type="project" value="InterPro"/>
</dbReference>
<dbReference type="Pfam" id="PF13012">
    <property type="entry name" value="MitMem_reg"/>
    <property type="match status" value="1"/>
</dbReference>
<dbReference type="SMART" id="SM00232">
    <property type="entry name" value="JAB_MPN"/>
    <property type="match status" value="1"/>
</dbReference>
<dbReference type="PANTHER" id="PTHR10540">
    <property type="entry name" value="EUKARYOTIC TRANSLATION INITIATION FACTOR 3 SUBUNIT F-RELATED"/>
    <property type="match status" value="1"/>
</dbReference>
<dbReference type="AlphaFoldDB" id="A0A7J7HNU9"/>
<organism evidence="4 5">
    <name type="scientific">Camellia sinensis</name>
    <name type="common">Tea plant</name>
    <name type="synonym">Thea sinensis</name>
    <dbReference type="NCBI Taxonomy" id="4442"/>
    <lineage>
        <taxon>Eukaryota</taxon>
        <taxon>Viridiplantae</taxon>
        <taxon>Streptophyta</taxon>
        <taxon>Embryophyta</taxon>
        <taxon>Tracheophyta</taxon>
        <taxon>Spermatophyta</taxon>
        <taxon>Magnoliopsida</taxon>
        <taxon>eudicotyledons</taxon>
        <taxon>Gunneridae</taxon>
        <taxon>Pentapetalae</taxon>
        <taxon>asterids</taxon>
        <taxon>Ericales</taxon>
        <taxon>Theaceae</taxon>
        <taxon>Camellia</taxon>
    </lineage>
</organism>
<comment type="caution">
    <text evidence="4">The sequence shown here is derived from an EMBL/GenBank/DDBJ whole genome shotgun (WGS) entry which is preliminary data.</text>
</comment>
<dbReference type="InterPro" id="IPR033858">
    <property type="entry name" value="MPN_RPN7_8"/>
</dbReference>
<gene>
    <name evidence="4" type="ORF">HYC85_006510</name>
</gene>
<dbReference type="Pfam" id="PF01398">
    <property type="entry name" value="JAB"/>
    <property type="match status" value="1"/>
</dbReference>
<evidence type="ECO:0000259" key="3">
    <source>
        <dbReference type="SMART" id="SM00232"/>
    </source>
</evidence>
<dbReference type="InterPro" id="IPR000555">
    <property type="entry name" value="JAMM/MPN+_dom"/>
</dbReference>
<evidence type="ECO:0000256" key="1">
    <source>
        <dbReference type="ARBA" id="ARBA00008568"/>
    </source>
</evidence>
<proteinExistence type="inferred from homology"/>
<dbReference type="InterPro" id="IPR024969">
    <property type="entry name" value="EIF3F/CSN6-like_C"/>
</dbReference>
<keyword evidence="5" id="KW-1185">Reference proteome</keyword>
<reference evidence="4 5" key="2">
    <citation type="submission" date="2020-07" db="EMBL/GenBank/DDBJ databases">
        <title>Genome assembly of wild tea tree DASZ reveals pedigree and selection history of tea varieties.</title>
        <authorList>
            <person name="Zhang W."/>
        </authorList>
    </citation>
    <scope>NUCLEOTIDE SEQUENCE [LARGE SCALE GENOMIC DNA]</scope>
    <source>
        <strain evidence="5">cv. G240</strain>
        <tissue evidence="4">Leaf</tissue>
    </source>
</reference>
<dbReference type="EMBL" id="JACBKZ010000003">
    <property type="protein sequence ID" value="KAF5953654.1"/>
    <property type="molecule type" value="Genomic_DNA"/>
</dbReference>
<keyword evidence="2" id="KW-0647">Proteasome</keyword>
<sequence length="373" mass="42128">LYFDLGSGLGGLQNSQIPRKNRRRLGPYPGKGYKAFFAPFEEDDKDPSIWFLDHNYHESMFSMFKRINAKAHVVGWYSTGPKLRENDLDSHGLFNDYVPNPVLVIIDVQPKELGIPTKAYYAVEEVKENATLKSQKVFAHVPSEIAAHEVEEIGVEHLLRDVKDTTISTLATEVTGKLAALKGLDARLREIRGYLDLVIDGKLPLYHEILYHLQDVFNLLPNLNVAELIEAFAVKTNDMMLVIYLSSLIRSVVALHDLINSKPETIGLHRSPLLDSSLLLIHYQLVNFNLLTDCSNGWLKGLTKVYIPFLASGDVSGYDLDRSYPLPRLAEETYQSLDPIQPPIGPPYTRALEMKKASSHGIRDFEKLSLDLW</sequence>
<name>A0A7J7HNU9_CAMSI</name>
<dbReference type="CDD" id="cd08062">
    <property type="entry name" value="MPN_RPN7_8"/>
    <property type="match status" value="1"/>
</dbReference>
<dbReference type="Gene3D" id="3.40.140.10">
    <property type="entry name" value="Cytidine Deaminase, domain 2"/>
    <property type="match status" value="1"/>
</dbReference>
<evidence type="ECO:0000313" key="5">
    <source>
        <dbReference type="Proteomes" id="UP000593564"/>
    </source>
</evidence>
<comment type="similarity">
    <text evidence="1">Belongs to the peptidase M67A family.</text>
</comment>
<feature type="domain" description="JAB1/MPN/MOV34 metalloenzyme" evidence="3">
    <location>
        <begin position="11"/>
        <end position="125"/>
    </location>
</feature>
<accession>A0A7J7HNU9</accession>
<protein>
    <recommendedName>
        <fullName evidence="3">JAB1/MPN/MOV34 metalloenzyme domain-containing protein</fullName>
    </recommendedName>
</protein>
<dbReference type="GO" id="GO:0043161">
    <property type="term" value="P:proteasome-mediated ubiquitin-dependent protein catabolic process"/>
    <property type="evidence" value="ECO:0007669"/>
    <property type="project" value="TreeGrafter"/>
</dbReference>
<evidence type="ECO:0000313" key="4">
    <source>
        <dbReference type="EMBL" id="KAF5953654.1"/>
    </source>
</evidence>
<reference evidence="5" key="1">
    <citation type="journal article" date="2020" name="Nat. Commun.">
        <title>Genome assembly of wild tea tree DASZ reveals pedigree and selection history of tea varieties.</title>
        <authorList>
            <person name="Zhang W."/>
            <person name="Zhang Y."/>
            <person name="Qiu H."/>
            <person name="Guo Y."/>
            <person name="Wan H."/>
            <person name="Zhang X."/>
            <person name="Scossa F."/>
            <person name="Alseekh S."/>
            <person name="Zhang Q."/>
            <person name="Wang P."/>
            <person name="Xu L."/>
            <person name="Schmidt M.H."/>
            <person name="Jia X."/>
            <person name="Li D."/>
            <person name="Zhu A."/>
            <person name="Guo F."/>
            <person name="Chen W."/>
            <person name="Ni D."/>
            <person name="Usadel B."/>
            <person name="Fernie A.R."/>
            <person name="Wen W."/>
        </authorList>
    </citation>
    <scope>NUCLEOTIDE SEQUENCE [LARGE SCALE GENOMIC DNA]</scope>
    <source>
        <strain evidence="5">cv. G240</strain>
    </source>
</reference>
<dbReference type="Proteomes" id="UP000593564">
    <property type="component" value="Unassembled WGS sequence"/>
</dbReference>
<evidence type="ECO:0000256" key="2">
    <source>
        <dbReference type="ARBA" id="ARBA00022942"/>
    </source>
</evidence>
<dbReference type="GO" id="GO:0005838">
    <property type="term" value="C:proteasome regulatory particle"/>
    <property type="evidence" value="ECO:0007669"/>
    <property type="project" value="InterPro"/>
</dbReference>
<dbReference type="PANTHER" id="PTHR10540:SF7">
    <property type="entry name" value="26S PROTEASOME NON-ATPASE REGULATORY SUBUNIT 7"/>
    <property type="match status" value="1"/>
</dbReference>
<feature type="non-terminal residue" evidence="4">
    <location>
        <position position="1"/>
    </location>
</feature>